<gene>
    <name evidence="1" type="ORF">KC19_8G091700</name>
</gene>
<organism evidence="1 2">
    <name type="scientific">Ceratodon purpureus</name>
    <name type="common">Fire moss</name>
    <name type="synonym">Dicranum purpureum</name>
    <dbReference type="NCBI Taxonomy" id="3225"/>
    <lineage>
        <taxon>Eukaryota</taxon>
        <taxon>Viridiplantae</taxon>
        <taxon>Streptophyta</taxon>
        <taxon>Embryophyta</taxon>
        <taxon>Bryophyta</taxon>
        <taxon>Bryophytina</taxon>
        <taxon>Bryopsida</taxon>
        <taxon>Dicranidae</taxon>
        <taxon>Pseudoditrichales</taxon>
        <taxon>Ditrichaceae</taxon>
        <taxon>Ceratodon</taxon>
    </lineage>
</organism>
<evidence type="ECO:0000313" key="2">
    <source>
        <dbReference type="Proteomes" id="UP000822688"/>
    </source>
</evidence>
<accession>A0A8T0GWQ4</accession>
<keyword evidence="2" id="KW-1185">Reference proteome</keyword>
<evidence type="ECO:0000313" key="1">
    <source>
        <dbReference type="EMBL" id="KAG0564201.1"/>
    </source>
</evidence>
<name>A0A8T0GWQ4_CERPU</name>
<dbReference type="AlphaFoldDB" id="A0A8T0GWQ4"/>
<dbReference type="EMBL" id="CM026429">
    <property type="protein sequence ID" value="KAG0564201.1"/>
    <property type="molecule type" value="Genomic_DNA"/>
</dbReference>
<comment type="caution">
    <text evidence="1">The sequence shown here is derived from an EMBL/GenBank/DDBJ whole genome shotgun (WGS) entry which is preliminary data.</text>
</comment>
<sequence>MPIEREISFNQLLLQCLRLRVGLQENQFIVRFLRTVASMQSRICCVETNPR</sequence>
<dbReference type="Proteomes" id="UP000822688">
    <property type="component" value="Chromosome 8"/>
</dbReference>
<proteinExistence type="predicted"/>
<protein>
    <submittedName>
        <fullName evidence="1">Uncharacterized protein</fullName>
    </submittedName>
</protein>
<reference evidence="1" key="1">
    <citation type="submission" date="2020-06" db="EMBL/GenBank/DDBJ databases">
        <title>WGS assembly of Ceratodon purpureus strain R40.</title>
        <authorList>
            <person name="Carey S.B."/>
            <person name="Jenkins J."/>
            <person name="Shu S."/>
            <person name="Lovell J.T."/>
            <person name="Sreedasyam A."/>
            <person name="Maumus F."/>
            <person name="Tiley G.P."/>
            <person name="Fernandez-Pozo N."/>
            <person name="Barry K."/>
            <person name="Chen C."/>
            <person name="Wang M."/>
            <person name="Lipzen A."/>
            <person name="Daum C."/>
            <person name="Saski C.A."/>
            <person name="Payton A.C."/>
            <person name="Mcbreen J.C."/>
            <person name="Conrad R.E."/>
            <person name="Kollar L.M."/>
            <person name="Olsson S."/>
            <person name="Huttunen S."/>
            <person name="Landis J.B."/>
            <person name="Wickett N.J."/>
            <person name="Johnson M.G."/>
            <person name="Rensing S.A."/>
            <person name="Grimwood J."/>
            <person name="Schmutz J."/>
            <person name="Mcdaniel S.F."/>
        </authorList>
    </citation>
    <scope>NUCLEOTIDE SEQUENCE</scope>
    <source>
        <strain evidence="1">R40</strain>
    </source>
</reference>